<sequence length="158" mass="17625">MSSIGEVPNNARYDPRLRSPAVHWQYHASIGSLKVPLDGIEEIDFSITLSELGITDIHEYYNSMNTMDTGNATFLTTQAYAFLNNDLYPADLDDLADVDRKIADLGNADHNARRGRRNATTPAEFIGMRDHFGIHTIPDLDRAAVSYDRDGNFSSQTC</sequence>
<proteinExistence type="predicted"/>
<evidence type="ECO:0000313" key="3">
    <source>
        <dbReference type="Proteomes" id="UP000663829"/>
    </source>
</evidence>
<protein>
    <submittedName>
        <fullName evidence="1">Uncharacterized protein</fullName>
    </submittedName>
</protein>
<evidence type="ECO:0000313" key="2">
    <source>
        <dbReference type="EMBL" id="CAF3654987.1"/>
    </source>
</evidence>
<dbReference type="Proteomes" id="UP000681722">
    <property type="component" value="Unassembled WGS sequence"/>
</dbReference>
<organism evidence="1 3">
    <name type="scientific">Didymodactylos carnosus</name>
    <dbReference type="NCBI Taxonomy" id="1234261"/>
    <lineage>
        <taxon>Eukaryota</taxon>
        <taxon>Metazoa</taxon>
        <taxon>Spiralia</taxon>
        <taxon>Gnathifera</taxon>
        <taxon>Rotifera</taxon>
        <taxon>Eurotatoria</taxon>
        <taxon>Bdelloidea</taxon>
        <taxon>Philodinida</taxon>
        <taxon>Philodinidae</taxon>
        <taxon>Didymodactylos</taxon>
    </lineage>
</organism>
<dbReference type="Proteomes" id="UP000663829">
    <property type="component" value="Unassembled WGS sequence"/>
</dbReference>
<accession>A0A813XIV3</accession>
<evidence type="ECO:0000313" key="1">
    <source>
        <dbReference type="EMBL" id="CAF0867530.1"/>
    </source>
</evidence>
<reference evidence="1" key="1">
    <citation type="submission" date="2021-02" db="EMBL/GenBank/DDBJ databases">
        <authorList>
            <person name="Nowell W R."/>
        </authorList>
    </citation>
    <scope>NUCLEOTIDE SEQUENCE</scope>
</reference>
<dbReference type="AlphaFoldDB" id="A0A813XIV3"/>
<keyword evidence="3" id="KW-1185">Reference proteome</keyword>
<dbReference type="EMBL" id="CAJNOQ010001094">
    <property type="protein sequence ID" value="CAF0867530.1"/>
    <property type="molecule type" value="Genomic_DNA"/>
</dbReference>
<comment type="caution">
    <text evidence="1">The sequence shown here is derived from an EMBL/GenBank/DDBJ whole genome shotgun (WGS) entry which is preliminary data.</text>
</comment>
<gene>
    <name evidence="1" type="ORF">GPM918_LOCUS6921</name>
    <name evidence="2" type="ORF">SRO942_LOCUS6921</name>
</gene>
<name>A0A813XIV3_9BILA</name>
<dbReference type="EMBL" id="CAJOBC010001094">
    <property type="protein sequence ID" value="CAF3654987.1"/>
    <property type="molecule type" value="Genomic_DNA"/>
</dbReference>